<accession>A0A9Q3XBR7</accession>
<keyword evidence="2" id="KW-1133">Transmembrane helix</keyword>
<evidence type="ECO:0000256" key="1">
    <source>
        <dbReference type="SAM" id="MobiDB-lite"/>
    </source>
</evidence>
<evidence type="ECO:0000256" key="2">
    <source>
        <dbReference type="SAM" id="Phobius"/>
    </source>
</evidence>
<feature type="compositionally biased region" description="Polar residues" evidence="1">
    <location>
        <begin position="9"/>
        <end position="22"/>
    </location>
</feature>
<sequence>MTEERITETTDSAGNTHTTHTVVTDGEGTKSSSTPWGLIIILIVLAIGAFVIFSQMSDAEVAKDNAVADAANEVGEAAGQVGDAAESAGEAVQDAVEN</sequence>
<feature type="region of interest" description="Disordered" evidence="1">
    <location>
        <begin position="79"/>
        <end position="98"/>
    </location>
</feature>
<keyword evidence="2" id="KW-0812">Transmembrane</keyword>
<keyword evidence="2" id="KW-0472">Membrane</keyword>
<feature type="transmembrane region" description="Helical" evidence="2">
    <location>
        <begin position="36"/>
        <end position="53"/>
    </location>
</feature>
<dbReference type="Proteomes" id="UP000824927">
    <property type="component" value="Unassembled WGS sequence"/>
</dbReference>
<name>A0A9Q3XBR7_9SPHN</name>
<reference evidence="3" key="1">
    <citation type="submission" date="2021-06" db="EMBL/GenBank/DDBJ databases">
        <title>50 bacteria genomes isolated from Dapeng, Shenzhen, China.</title>
        <authorList>
            <person name="Zheng W."/>
            <person name="Yu S."/>
            <person name="Huang Y."/>
        </authorList>
    </citation>
    <scope>NUCLEOTIDE SEQUENCE</scope>
    <source>
        <strain evidence="3">DP4N28-2</strain>
    </source>
</reference>
<feature type="region of interest" description="Disordered" evidence="1">
    <location>
        <begin position="1"/>
        <end position="32"/>
    </location>
</feature>
<dbReference type="AlphaFoldDB" id="A0A9Q3XBR7"/>
<organism evidence="3 4">
    <name type="scientific">Qipengyuania aquimaris</name>
    <dbReference type="NCBI Taxonomy" id="255984"/>
    <lineage>
        <taxon>Bacteria</taxon>
        <taxon>Pseudomonadati</taxon>
        <taxon>Pseudomonadota</taxon>
        <taxon>Alphaproteobacteria</taxon>
        <taxon>Sphingomonadales</taxon>
        <taxon>Erythrobacteraceae</taxon>
        <taxon>Qipengyuania</taxon>
    </lineage>
</organism>
<evidence type="ECO:0000313" key="4">
    <source>
        <dbReference type="Proteomes" id="UP000824927"/>
    </source>
</evidence>
<proteinExistence type="predicted"/>
<protein>
    <submittedName>
        <fullName evidence="3">Uncharacterized protein</fullName>
    </submittedName>
</protein>
<comment type="caution">
    <text evidence="3">The sequence shown here is derived from an EMBL/GenBank/DDBJ whole genome shotgun (WGS) entry which is preliminary data.</text>
</comment>
<dbReference type="RefSeq" id="WP_221428151.1">
    <property type="nucleotide sequence ID" value="NZ_JAHVJJ010000001.1"/>
</dbReference>
<gene>
    <name evidence="3" type="ORF">KUV31_03595</name>
</gene>
<dbReference type="EMBL" id="JAHVKP010000001">
    <property type="protein sequence ID" value="MBY6217418.1"/>
    <property type="molecule type" value="Genomic_DNA"/>
</dbReference>
<evidence type="ECO:0000313" key="3">
    <source>
        <dbReference type="EMBL" id="MBY6217418.1"/>
    </source>
</evidence>